<feature type="domain" description="Glycogen debranching enzyme bacterial and archaeal type N-terminal" evidence="2">
    <location>
        <begin position="19"/>
        <end position="240"/>
    </location>
</feature>
<dbReference type="GO" id="GO:0004135">
    <property type="term" value="F:amylo-alpha-1,6-glucosidase activity"/>
    <property type="evidence" value="ECO:0007669"/>
    <property type="project" value="InterPro"/>
</dbReference>
<dbReference type="KEGG" id="dpg:DESPIGER_0835"/>
<accession>A0A1K1LDB5</accession>
<dbReference type="Proteomes" id="UP000186323">
    <property type="component" value="Chromosome I"/>
</dbReference>
<dbReference type="InterPro" id="IPR010401">
    <property type="entry name" value="AGL/Gdb1"/>
</dbReference>
<dbReference type="GO" id="GO:0005980">
    <property type="term" value="P:glycogen catabolic process"/>
    <property type="evidence" value="ECO:0007669"/>
    <property type="project" value="InterPro"/>
</dbReference>
<dbReference type="PANTHER" id="PTHR10569">
    <property type="entry name" value="GLYCOGEN DEBRANCHING ENZYME"/>
    <property type="match status" value="1"/>
</dbReference>
<evidence type="ECO:0000313" key="4">
    <source>
        <dbReference type="Proteomes" id="UP000186323"/>
    </source>
</evidence>
<name>A0A1K1LDB5_9BACT</name>
<gene>
    <name evidence="3" type="ORF">DESPIGER_0835</name>
</gene>
<dbReference type="EMBL" id="LT630450">
    <property type="protein sequence ID" value="SFV72707.1"/>
    <property type="molecule type" value="Genomic_DNA"/>
</dbReference>
<dbReference type="Gene3D" id="1.50.10.10">
    <property type="match status" value="1"/>
</dbReference>
<dbReference type="GO" id="GO:0004134">
    <property type="term" value="F:4-alpha-glucanotransferase activity"/>
    <property type="evidence" value="ECO:0007669"/>
    <property type="project" value="InterPro"/>
</dbReference>
<sequence>MKFQFDRPACQNLRKALRKEWLETNGLGDYASSSLVCCNTRKYHGLFVTELARPAGRHVLLSTLEESLLMAGREFFFSCRKHPGVYFPRGHEYMQAASAGLWPSFRYRFGDVTLTRELMLLPGRHVLLVRYKASIASPETPPLRLRIKPLLAFRNMHAVIRADRPVDSGVSPTLYGASVRPDPQLPELFLQMDGPFSWQTAQDWYYNIEYLVEQERGFPFQEDLLMPGIFEVDLAPGHAVYLTVSTESLQKEHRRHDLDRLWQEESRRRLQKEEKADSLQKHLAREGKRFLITTPGSTTGRIDSIVAGYHWFGSWGRDSMIALPGLTFFAGRQALGEQILAGMGAAMRGGLVPNVFSADGHHAYNSVDASLWYVWAVQMLLQADPRRMDFVKEHCWPAIREILSAYAGGRVPFVHADEEGFLDVGNEHTQLTWMDAVVNGRPVTPRHGQPVEISALWYNALAFADHLARRFDEPHWQDSVAQRDRMRAVFVHRHWITDYRGDYLADVWRDGERDFRVRPNQLFAVSLPFPILEEDNFAPVVSRVRQCLLTSCGLRTLAPSASEYCSLYEGGPEARDKAYHQGTVWPWLLGAYGDALLRAAWDEEGAARDLLHTLIPLFGSHLGGAGIGSISEIFDGDPPHMPNGCIAQAWSVAECLRLLGRLEKVAPQAYAQWEQALLQGDR</sequence>
<dbReference type="SUPFAM" id="SSF48208">
    <property type="entry name" value="Six-hairpin glycosidases"/>
    <property type="match status" value="1"/>
</dbReference>
<dbReference type="InterPro" id="IPR032790">
    <property type="entry name" value="GDE_C"/>
</dbReference>
<evidence type="ECO:0000259" key="1">
    <source>
        <dbReference type="Pfam" id="PF06202"/>
    </source>
</evidence>
<dbReference type="Pfam" id="PF06202">
    <property type="entry name" value="GDE_C"/>
    <property type="match status" value="1"/>
</dbReference>
<dbReference type="InterPro" id="IPR024742">
    <property type="entry name" value="Glycogen_debranch_N"/>
</dbReference>
<reference evidence="4" key="1">
    <citation type="submission" date="2016-10" db="EMBL/GenBank/DDBJ databases">
        <authorList>
            <person name="Wegmann U."/>
        </authorList>
    </citation>
    <scope>NUCLEOTIDE SEQUENCE [LARGE SCALE GENOMIC DNA]</scope>
</reference>
<dbReference type="InterPro" id="IPR012341">
    <property type="entry name" value="6hp_glycosidase-like_sf"/>
</dbReference>
<dbReference type="InterPro" id="IPR008928">
    <property type="entry name" value="6-hairpin_glycosidase_sf"/>
</dbReference>
<dbReference type="PANTHER" id="PTHR10569:SF2">
    <property type="entry name" value="GLYCOGEN DEBRANCHING ENZYME"/>
    <property type="match status" value="1"/>
</dbReference>
<organism evidence="3 4">
    <name type="scientific">Desulfovibrio piger</name>
    <dbReference type="NCBI Taxonomy" id="901"/>
    <lineage>
        <taxon>Bacteria</taxon>
        <taxon>Pseudomonadati</taxon>
        <taxon>Thermodesulfobacteriota</taxon>
        <taxon>Desulfovibrionia</taxon>
        <taxon>Desulfovibrionales</taxon>
        <taxon>Desulfovibrionaceae</taxon>
        <taxon>Desulfovibrio</taxon>
    </lineage>
</organism>
<dbReference type="Pfam" id="PF12439">
    <property type="entry name" value="GDE_N"/>
    <property type="match status" value="1"/>
</dbReference>
<evidence type="ECO:0000313" key="3">
    <source>
        <dbReference type="EMBL" id="SFV72707.1"/>
    </source>
</evidence>
<proteinExistence type="predicted"/>
<protein>
    <submittedName>
        <fullName evidence="3">Glycogen debranching enzyme-related protein</fullName>
    </submittedName>
</protein>
<dbReference type="RefSeq" id="WP_072333471.1">
    <property type="nucleotide sequence ID" value="NZ_DBGALU010000017.1"/>
</dbReference>
<dbReference type="AlphaFoldDB" id="A0A1K1LDB5"/>
<dbReference type="OrthoDB" id="9761875at2"/>
<keyword evidence="4" id="KW-1185">Reference proteome</keyword>
<evidence type="ECO:0000259" key="2">
    <source>
        <dbReference type="Pfam" id="PF12439"/>
    </source>
</evidence>
<feature type="domain" description="Glycogen debranching enzyme C-terminal" evidence="1">
    <location>
        <begin position="301"/>
        <end position="657"/>
    </location>
</feature>